<comment type="catalytic activity">
    <reaction evidence="15">
        <text>D-ribose 5-phosphate + ATP = 5-phospho-alpha-D-ribose 1-diphosphate + AMP + H(+)</text>
        <dbReference type="Rhea" id="RHEA:15609"/>
        <dbReference type="ChEBI" id="CHEBI:15378"/>
        <dbReference type="ChEBI" id="CHEBI:30616"/>
        <dbReference type="ChEBI" id="CHEBI:58017"/>
        <dbReference type="ChEBI" id="CHEBI:78346"/>
        <dbReference type="ChEBI" id="CHEBI:456215"/>
        <dbReference type="EC" id="2.7.6.1"/>
    </reaction>
</comment>
<dbReference type="InterPro" id="IPR000836">
    <property type="entry name" value="PRTase_dom"/>
</dbReference>
<feature type="compositionally biased region" description="Acidic residues" evidence="17">
    <location>
        <begin position="406"/>
        <end position="418"/>
    </location>
</feature>
<feature type="compositionally biased region" description="Polar residues" evidence="17">
    <location>
        <begin position="241"/>
        <end position="253"/>
    </location>
</feature>
<dbReference type="GO" id="GO:0002189">
    <property type="term" value="C:ribose phosphate diphosphokinase complex"/>
    <property type="evidence" value="ECO:0007669"/>
    <property type="project" value="TreeGrafter"/>
</dbReference>
<dbReference type="RefSeq" id="XP_033586193.1">
    <property type="nucleotide sequence ID" value="XM_033737695.1"/>
</dbReference>
<dbReference type="SMART" id="SM01400">
    <property type="entry name" value="Pribosyltran_N"/>
    <property type="match status" value="1"/>
</dbReference>
<keyword evidence="9" id="KW-0545">Nucleotide biosynthesis</keyword>
<evidence type="ECO:0000256" key="9">
    <source>
        <dbReference type="ARBA" id="ARBA00022727"/>
    </source>
</evidence>
<evidence type="ECO:0000256" key="6">
    <source>
        <dbReference type="ARBA" id="ARBA00022553"/>
    </source>
</evidence>
<evidence type="ECO:0000256" key="4">
    <source>
        <dbReference type="ARBA" id="ARBA00013247"/>
    </source>
</evidence>
<dbReference type="EC" id="2.7.6.1" evidence="4"/>
<evidence type="ECO:0000256" key="15">
    <source>
        <dbReference type="ARBA" id="ARBA00049535"/>
    </source>
</evidence>
<comment type="pathway">
    <text evidence="2">Metabolic intermediate biosynthesis; 5-phospho-alpha-D-ribose 1-diphosphate biosynthesis; 5-phospho-alpha-D-ribose 1-diphosphate from D-ribose 5-phosphate (route I): step 1/1.</text>
</comment>
<feature type="region of interest" description="Disordered" evidence="17">
    <location>
        <begin position="237"/>
        <end position="339"/>
    </location>
</feature>
<keyword evidence="7 19" id="KW-0808">Transferase</keyword>
<keyword evidence="6" id="KW-0597">Phosphoprotein</keyword>
<dbReference type="Proteomes" id="UP000799767">
    <property type="component" value="Unassembled WGS sequence"/>
</dbReference>
<dbReference type="GeneID" id="54478697"/>
<dbReference type="GO" id="GO:0000287">
    <property type="term" value="F:magnesium ion binding"/>
    <property type="evidence" value="ECO:0007669"/>
    <property type="project" value="InterPro"/>
</dbReference>
<comment type="similarity">
    <text evidence="3">Belongs to the ribose-phosphate pyrophosphokinase family.</text>
</comment>
<keyword evidence="10" id="KW-0547">Nucleotide-binding</keyword>
<organism evidence="19 20">
    <name type="scientific">Neohortaea acidophila</name>
    <dbReference type="NCBI Taxonomy" id="245834"/>
    <lineage>
        <taxon>Eukaryota</taxon>
        <taxon>Fungi</taxon>
        <taxon>Dikarya</taxon>
        <taxon>Ascomycota</taxon>
        <taxon>Pezizomycotina</taxon>
        <taxon>Dothideomycetes</taxon>
        <taxon>Dothideomycetidae</taxon>
        <taxon>Mycosphaerellales</taxon>
        <taxon>Teratosphaeriaceae</taxon>
        <taxon>Neohortaea</taxon>
    </lineage>
</organism>
<protein>
    <recommendedName>
        <fullName evidence="14">Ribose-phosphate pyrophosphokinase 1</fullName>
        <ecNumber evidence="4">2.7.6.1</ecNumber>
    </recommendedName>
    <alternativeName>
        <fullName evidence="16">Phosphoribosyl pyrophosphate synthase 1</fullName>
    </alternativeName>
</protein>
<dbReference type="FunFam" id="3.40.50.2020:FF:000017">
    <property type="entry name" value="Ribose-phosphate pyrophosphokinase 1"/>
    <property type="match status" value="1"/>
</dbReference>
<dbReference type="GO" id="GO:0009156">
    <property type="term" value="P:ribonucleoside monophosphate biosynthetic process"/>
    <property type="evidence" value="ECO:0007669"/>
    <property type="project" value="InterPro"/>
</dbReference>
<dbReference type="GO" id="GO:0004749">
    <property type="term" value="F:ribose phosphate diphosphokinase activity"/>
    <property type="evidence" value="ECO:0007669"/>
    <property type="project" value="UniProtKB-EC"/>
</dbReference>
<dbReference type="GO" id="GO:0006164">
    <property type="term" value="P:purine nucleotide biosynthetic process"/>
    <property type="evidence" value="ECO:0007669"/>
    <property type="project" value="TreeGrafter"/>
</dbReference>
<dbReference type="Gene3D" id="3.40.50.2020">
    <property type="match status" value="3"/>
</dbReference>
<reference evidence="19" key="1">
    <citation type="journal article" date="2020" name="Stud. Mycol.">
        <title>101 Dothideomycetes genomes: a test case for predicting lifestyles and emergence of pathogens.</title>
        <authorList>
            <person name="Haridas S."/>
            <person name="Albert R."/>
            <person name="Binder M."/>
            <person name="Bloem J."/>
            <person name="Labutti K."/>
            <person name="Salamov A."/>
            <person name="Andreopoulos B."/>
            <person name="Baker S."/>
            <person name="Barry K."/>
            <person name="Bills G."/>
            <person name="Bluhm B."/>
            <person name="Cannon C."/>
            <person name="Castanera R."/>
            <person name="Culley D."/>
            <person name="Daum C."/>
            <person name="Ezra D."/>
            <person name="Gonzalez J."/>
            <person name="Henrissat B."/>
            <person name="Kuo A."/>
            <person name="Liang C."/>
            <person name="Lipzen A."/>
            <person name="Lutzoni F."/>
            <person name="Magnuson J."/>
            <person name="Mondo S."/>
            <person name="Nolan M."/>
            <person name="Ohm R."/>
            <person name="Pangilinan J."/>
            <person name="Park H.-J."/>
            <person name="Ramirez L."/>
            <person name="Alfaro M."/>
            <person name="Sun H."/>
            <person name="Tritt A."/>
            <person name="Yoshinaga Y."/>
            <person name="Zwiers L.-H."/>
            <person name="Turgeon B."/>
            <person name="Goodwin S."/>
            <person name="Spatafora J."/>
            <person name="Crous P."/>
            <person name="Grigoriev I."/>
        </authorList>
    </citation>
    <scope>NUCLEOTIDE SEQUENCE</scope>
    <source>
        <strain evidence="19">CBS 113389</strain>
    </source>
</reference>
<dbReference type="CDD" id="cd06223">
    <property type="entry name" value="PRTases_typeI"/>
    <property type="match status" value="1"/>
</dbReference>
<name>A0A6A6PJB9_9PEZI</name>
<dbReference type="GO" id="GO:0016301">
    <property type="term" value="F:kinase activity"/>
    <property type="evidence" value="ECO:0007669"/>
    <property type="project" value="UniProtKB-KW"/>
</dbReference>
<evidence type="ECO:0000256" key="12">
    <source>
        <dbReference type="ARBA" id="ARBA00022840"/>
    </source>
</evidence>
<dbReference type="PANTHER" id="PTHR10210">
    <property type="entry name" value="RIBOSE-PHOSPHATE DIPHOSPHOKINASE FAMILY MEMBER"/>
    <property type="match status" value="1"/>
</dbReference>
<feature type="domain" description="Ribose-phosphate pyrophosphokinase N-terminal" evidence="18">
    <location>
        <begin position="5"/>
        <end position="120"/>
    </location>
</feature>
<dbReference type="AlphaFoldDB" id="A0A6A6PJB9"/>
<dbReference type="GO" id="GO:0005737">
    <property type="term" value="C:cytoplasm"/>
    <property type="evidence" value="ECO:0007669"/>
    <property type="project" value="UniProtKB-SubCell"/>
</dbReference>
<keyword evidence="5" id="KW-0963">Cytoplasm</keyword>
<dbReference type="InterPro" id="IPR029099">
    <property type="entry name" value="Pribosyltran_N"/>
</dbReference>
<evidence type="ECO:0000256" key="2">
    <source>
        <dbReference type="ARBA" id="ARBA00004996"/>
    </source>
</evidence>
<keyword evidence="13" id="KW-0460">Magnesium</keyword>
<evidence type="ECO:0000256" key="10">
    <source>
        <dbReference type="ARBA" id="ARBA00022741"/>
    </source>
</evidence>
<keyword evidence="19" id="KW-0328">Glycosyltransferase</keyword>
<dbReference type="Pfam" id="PF14572">
    <property type="entry name" value="Pribosyl_synth"/>
    <property type="match status" value="1"/>
</dbReference>
<gene>
    <name evidence="19" type="ORF">BDY17DRAFT_327573</name>
</gene>
<proteinExistence type="inferred from homology"/>
<evidence type="ECO:0000256" key="11">
    <source>
        <dbReference type="ARBA" id="ARBA00022777"/>
    </source>
</evidence>
<sequence>MRQVCIFSGSSHPQLVQSICDRLGQKVSKANLKKFANGETSVEIQTSVRDQDVFIVQSGSGGINDNVIEMLIMIAACKGGSSRSITAVVPYFPYSRQSKQKTHRSAITARMLANLMRVAGVDHVVTIDLHATQMQGFFKCPVDNLRAEPLIAKWIRLNIPDWREAVVVSKNPGGTKRVTSLADVLQLSFGIVTTDRRRQHPPGSMHNSAIFEPIGTDGTNEPGTLKEEAALVEEFERATIQPDSAQTNHSTNGWRPRPHRSVSTTSNNMRNRLSNGHGDYTSSPLVNSTRAASITTDDEGDGSHPLQRVTTAPGVSRLHRDDDGYEDSDDDDDDNTDENARDVITGRLIHGHIVDDDDDFVSMRSASIHETDDHPADTMAQSFISTTSERMRAPRHGLGGTGDATASDEEEEEALQDPDIETTVTLVGNVRNKPVLIVDDMIDKAGSWIAAAETVVKRGGATKVYCMATHGLFGGNSLHELEQCEEIEAVVVTDAFPIPAEKKRGISKLVELDVSGLLAEAIRRNHYGESISQLYQHFE</sequence>
<evidence type="ECO:0000256" key="7">
    <source>
        <dbReference type="ARBA" id="ARBA00022679"/>
    </source>
</evidence>
<dbReference type="NCBIfam" id="TIGR01251">
    <property type="entry name" value="ribP_PPkin"/>
    <property type="match status" value="1"/>
</dbReference>
<evidence type="ECO:0000256" key="13">
    <source>
        <dbReference type="ARBA" id="ARBA00022842"/>
    </source>
</evidence>
<evidence type="ECO:0000256" key="3">
    <source>
        <dbReference type="ARBA" id="ARBA00006478"/>
    </source>
</evidence>
<keyword evidence="20" id="KW-1185">Reference proteome</keyword>
<evidence type="ECO:0000259" key="18">
    <source>
        <dbReference type="Pfam" id="PF13793"/>
    </source>
</evidence>
<evidence type="ECO:0000256" key="8">
    <source>
        <dbReference type="ARBA" id="ARBA00022723"/>
    </source>
</evidence>
<feature type="compositionally biased region" description="Acidic residues" evidence="17">
    <location>
        <begin position="323"/>
        <end position="337"/>
    </location>
</feature>
<dbReference type="OrthoDB" id="413572at2759"/>
<evidence type="ECO:0000256" key="17">
    <source>
        <dbReference type="SAM" id="MobiDB-lite"/>
    </source>
</evidence>
<feature type="region of interest" description="Disordered" evidence="17">
    <location>
        <begin position="195"/>
        <end position="223"/>
    </location>
</feature>
<dbReference type="FunFam" id="3.40.50.2020:FF:000043">
    <property type="entry name" value="Ribose-phosphate pyrophosphokinase 1"/>
    <property type="match status" value="1"/>
</dbReference>
<keyword evidence="11" id="KW-0418">Kinase</keyword>
<evidence type="ECO:0000313" key="20">
    <source>
        <dbReference type="Proteomes" id="UP000799767"/>
    </source>
</evidence>
<keyword evidence="12" id="KW-0067">ATP-binding</keyword>
<evidence type="ECO:0000256" key="16">
    <source>
        <dbReference type="ARBA" id="ARBA00077829"/>
    </source>
</evidence>
<dbReference type="PROSITE" id="PS00114">
    <property type="entry name" value="PRPP_SYNTHASE"/>
    <property type="match status" value="1"/>
</dbReference>
<dbReference type="Pfam" id="PF13793">
    <property type="entry name" value="Pribosyltran_N"/>
    <property type="match status" value="1"/>
</dbReference>
<dbReference type="SUPFAM" id="SSF53271">
    <property type="entry name" value="PRTase-like"/>
    <property type="match status" value="3"/>
</dbReference>
<feature type="region of interest" description="Disordered" evidence="17">
    <location>
        <begin position="387"/>
        <end position="418"/>
    </location>
</feature>
<comment type="subcellular location">
    <subcellularLocation>
        <location evidence="1">Cytoplasm</location>
    </subcellularLocation>
</comment>
<feature type="compositionally biased region" description="Polar residues" evidence="17">
    <location>
        <begin position="261"/>
        <end position="295"/>
    </location>
</feature>
<dbReference type="EMBL" id="MU001641">
    <property type="protein sequence ID" value="KAF2479623.1"/>
    <property type="molecule type" value="Genomic_DNA"/>
</dbReference>
<dbReference type="GO" id="GO:0016757">
    <property type="term" value="F:glycosyltransferase activity"/>
    <property type="evidence" value="ECO:0007669"/>
    <property type="project" value="UniProtKB-KW"/>
</dbReference>
<dbReference type="GO" id="GO:0006015">
    <property type="term" value="P:5-phosphoribose 1-diphosphate biosynthetic process"/>
    <property type="evidence" value="ECO:0007669"/>
    <property type="project" value="TreeGrafter"/>
</dbReference>
<dbReference type="PANTHER" id="PTHR10210:SF57">
    <property type="entry name" value="RIBOSE-PHOSPHATE DIPHOSPHOKINASE"/>
    <property type="match status" value="1"/>
</dbReference>
<evidence type="ECO:0000256" key="1">
    <source>
        <dbReference type="ARBA" id="ARBA00004496"/>
    </source>
</evidence>
<evidence type="ECO:0000256" key="5">
    <source>
        <dbReference type="ARBA" id="ARBA00022490"/>
    </source>
</evidence>
<evidence type="ECO:0000256" key="14">
    <source>
        <dbReference type="ARBA" id="ARBA00040334"/>
    </source>
</evidence>
<keyword evidence="8" id="KW-0479">Metal-binding</keyword>
<evidence type="ECO:0000313" key="19">
    <source>
        <dbReference type="EMBL" id="KAF2479623.1"/>
    </source>
</evidence>
<dbReference type="GO" id="GO:0005524">
    <property type="term" value="F:ATP binding"/>
    <property type="evidence" value="ECO:0007669"/>
    <property type="project" value="UniProtKB-KW"/>
</dbReference>
<dbReference type="InterPro" id="IPR000842">
    <property type="entry name" value="PRib_PP_synth_CS"/>
</dbReference>
<dbReference type="InterPro" id="IPR029057">
    <property type="entry name" value="PRTase-like"/>
</dbReference>
<accession>A0A6A6PJB9</accession>
<dbReference type="InterPro" id="IPR005946">
    <property type="entry name" value="Rib-P_diPkinase"/>
</dbReference>